<gene>
    <name evidence="3" type="ORF">CWR43_17245</name>
</gene>
<comment type="caution">
    <text evidence="3">The sequence shown here is derived from an EMBL/GenBank/DDBJ whole genome shotgun (WGS) entry which is preliminary data.</text>
</comment>
<proteinExistence type="predicted"/>
<evidence type="ECO:0000313" key="3">
    <source>
        <dbReference type="EMBL" id="PKA42298.1"/>
    </source>
</evidence>
<feature type="region of interest" description="Disordered" evidence="1">
    <location>
        <begin position="34"/>
        <end position="178"/>
    </location>
</feature>
<dbReference type="Pfam" id="PF06823">
    <property type="entry name" value="DUF1236"/>
    <property type="match status" value="1"/>
</dbReference>
<name>A0A2N0D867_RHISU</name>
<feature type="signal peptide" evidence="2">
    <location>
        <begin position="1"/>
        <end position="27"/>
    </location>
</feature>
<evidence type="ECO:0000256" key="2">
    <source>
        <dbReference type="SAM" id="SignalP"/>
    </source>
</evidence>
<sequence>MNRKILPILIASLALGTSPLCLLSASAQDAAPILPKKGAAQGEQPQSGTQQPSGAEAPNAGSGQQAPSGGTGDATTVKPDVGGTGTSDSSSQGTDQPDTQQQDTSKPAEGSSSEKAPASGSESGKSTTKSSGEATSPDGKTTSDKPAGDAGSGNAGTTGGNTSSGTSDQSSKTTGGDTTVNISVEQKTEIQQAVKEVNVEPVRETNFTVAVGTTIPQTVRLEPLPPRIIKIVPQYEGYRFFILADGRIVIVEPSTFEIVYIIA</sequence>
<reference evidence="3 4" key="1">
    <citation type="submission" date="2017-11" db="EMBL/GenBank/DDBJ databases">
        <authorList>
            <person name="Han C.G."/>
        </authorList>
    </citation>
    <scope>NUCLEOTIDE SEQUENCE [LARGE SCALE GENOMIC DNA]</scope>
    <source>
        <strain evidence="3 4">HCNT1</strain>
    </source>
</reference>
<reference evidence="3 4" key="2">
    <citation type="submission" date="2017-12" db="EMBL/GenBank/DDBJ databases">
        <title>Genome sequence of Rhizobium sullae HCNT1 isolated from Sulla coronaria nodules and featuring peculiar denitrification phenotypes.</title>
        <authorList>
            <person name="De Diego-Diaz B."/>
            <person name="Treu L."/>
            <person name="Campanaro S."/>
            <person name="Da Silva Duarte V."/>
            <person name="Basaglia M."/>
            <person name="Favaro L."/>
            <person name="Casella S."/>
            <person name="Squartini A."/>
        </authorList>
    </citation>
    <scope>NUCLEOTIDE SEQUENCE [LARGE SCALE GENOMIC DNA]</scope>
    <source>
        <strain evidence="3 4">HCNT1</strain>
    </source>
</reference>
<feature type="compositionally biased region" description="Gly residues" evidence="1">
    <location>
        <begin position="150"/>
        <end position="159"/>
    </location>
</feature>
<feature type="compositionally biased region" description="Low complexity" evidence="1">
    <location>
        <begin position="118"/>
        <end position="136"/>
    </location>
</feature>
<feature type="chain" id="PRO_5014799858" description="DUF1236 domain-containing protein" evidence="2">
    <location>
        <begin position="28"/>
        <end position="263"/>
    </location>
</feature>
<feature type="compositionally biased region" description="Low complexity" evidence="1">
    <location>
        <begin position="86"/>
        <end position="105"/>
    </location>
</feature>
<evidence type="ECO:0000313" key="4">
    <source>
        <dbReference type="Proteomes" id="UP000232164"/>
    </source>
</evidence>
<evidence type="ECO:0000256" key="1">
    <source>
        <dbReference type="SAM" id="MobiDB-lite"/>
    </source>
</evidence>
<accession>A0A2N0D867</accession>
<dbReference type="EMBL" id="PIQN01000012">
    <property type="protein sequence ID" value="PKA42298.1"/>
    <property type="molecule type" value="Genomic_DNA"/>
</dbReference>
<organism evidence="3 4">
    <name type="scientific">Rhizobium sullae</name>
    <name type="common">Rhizobium hedysari</name>
    <dbReference type="NCBI Taxonomy" id="50338"/>
    <lineage>
        <taxon>Bacteria</taxon>
        <taxon>Pseudomonadati</taxon>
        <taxon>Pseudomonadota</taxon>
        <taxon>Alphaproteobacteria</taxon>
        <taxon>Hyphomicrobiales</taxon>
        <taxon>Rhizobiaceae</taxon>
        <taxon>Rhizobium/Agrobacterium group</taxon>
        <taxon>Rhizobium</taxon>
    </lineage>
</organism>
<feature type="compositionally biased region" description="Polar residues" evidence="1">
    <location>
        <begin position="43"/>
        <end position="53"/>
    </location>
</feature>
<dbReference type="AlphaFoldDB" id="A0A2N0D867"/>
<dbReference type="InterPro" id="IPR009642">
    <property type="entry name" value="DUF1236"/>
</dbReference>
<dbReference type="RefSeq" id="WP_100771868.1">
    <property type="nucleotide sequence ID" value="NZ_PIQN01000012.1"/>
</dbReference>
<evidence type="ECO:0008006" key="5">
    <source>
        <dbReference type="Google" id="ProtNLM"/>
    </source>
</evidence>
<feature type="compositionally biased region" description="Low complexity" evidence="1">
    <location>
        <begin position="160"/>
        <end position="178"/>
    </location>
</feature>
<dbReference type="Proteomes" id="UP000232164">
    <property type="component" value="Unassembled WGS sequence"/>
</dbReference>
<dbReference type="STRING" id="1041146.GCA_000427985_03698"/>
<keyword evidence="2" id="KW-0732">Signal</keyword>
<dbReference type="Gene3D" id="3.10.450.160">
    <property type="entry name" value="inner membrane protein cigr"/>
    <property type="match status" value="1"/>
</dbReference>
<protein>
    <recommendedName>
        <fullName evidence="5">DUF1236 domain-containing protein</fullName>
    </recommendedName>
</protein>